<dbReference type="Proteomes" id="UP000694892">
    <property type="component" value="Chromosome 2S"/>
</dbReference>
<accession>A0A974DHY7</accession>
<reference evidence="2" key="1">
    <citation type="journal article" date="2016" name="Nature">
        <title>Genome evolution in the allotetraploid frog Xenopus laevis.</title>
        <authorList>
            <person name="Session A.M."/>
            <person name="Uno Y."/>
            <person name="Kwon T."/>
            <person name="Chapman J.A."/>
            <person name="Toyoda A."/>
            <person name="Takahashi S."/>
            <person name="Fukui A."/>
            <person name="Hikosaka A."/>
            <person name="Suzuki A."/>
            <person name="Kondo M."/>
            <person name="van Heeringen S.J."/>
            <person name="Quigley I."/>
            <person name="Heinz S."/>
            <person name="Ogino H."/>
            <person name="Ochi H."/>
            <person name="Hellsten U."/>
            <person name="Lyons J.B."/>
            <person name="Simakov O."/>
            <person name="Putnam N."/>
            <person name="Stites J."/>
            <person name="Kuroki Y."/>
            <person name="Tanaka T."/>
            <person name="Michiue T."/>
            <person name="Watanabe M."/>
            <person name="Bogdanovic O."/>
            <person name="Lister R."/>
            <person name="Georgiou G."/>
            <person name="Paranjpe S.S."/>
            <person name="van Kruijsbergen I."/>
            <person name="Shu S."/>
            <person name="Carlson J."/>
            <person name="Kinoshita T."/>
            <person name="Ohta Y."/>
            <person name="Mawaribuchi S."/>
            <person name="Jenkins J."/>
            <person name="Grimwood J."/>
            <person name="Schmutz J."/>
            <person name="Mitros T."/>
            <person name="Mozaffari S.V."/>
            <person name="Suzuki Y."/>
            <person name="Haramoto Y."/>
            <person name="Yamamoto T.S."/>
            <person name="Takagi C."/>
            <person name="Heald R."/>
            <person name="Miller K."/>
            <person name="Haudenschild C."/>
            <person name="Kitzman J."/>
            <person name="Nakayama T."/>
            <person name="Izutsu Y."/>
            <person name="Robert J."/>
            <person name="Fortriede J."/>
            <person name="Burns K."/>
            <person name="Lotay V."/>
            <person name="Karimi K."/>
            <person name="Yasuoka Y."/>
            <person name="Dichmann D.S."/>
            <person name="Flajnik M.F."/>
            <person name="Houston D.W."/>
            <person name="Shendure J."/>
            <person name="DuPasquier L."/>
            <person name="Vize P.D."/>
            <person name="Zorn A.M."/>
            <person name="Ito M."/>
            <person name="Marcotte E.M."/>
            <person name="Wallingford J.B."/>
            <person name="Ito Y."/>
            <person name="Asashima M."/>
            <person name="Ueno N."/>
            <person name="Matsuda Y."/>
            <person name="Veenstra G.J."/>
            <person name="Fujiyama A."/>
            <person name="Harland R.M."/>
            <person name="Taira M."/>
            <person name="Rokhsar D.S."/>
        </authorList>
    </citation>
    <scope>NUCLEOTIDE SEQUENCE [LARGE SCALE GENOMIC DNA]</scope>
    <source>
        <strain evidence="2">J</strain>
    </source>
</reference>
<protein>
    <submittedName>
        <fullName evidence="1">Uncharacterized protein</fullName>
    </submittedName>
</protein>
<organism evidence="1 2">
    <name type="scientific">Xenopus laevis</name>
    <name type="common">African clawed frog</name>
    <dbReference type="NCBI Taxonomy" id="8355"/>
    <lineage>
        <taxon>Eukaryota</taxon>
        <taxon>Metazoa</taxon>
        <taxon>Chordata</taxon>
        <taxon>Craniata</taxon>
        <taxon>Vertebrata</taxon>
        <taxon>Euteleostomi</taxon>
        <taxon>Amphibia</taxon>
        <taxon>Batrachia</taxon>
        <taxon>Anura</taxon>
        <taxon>Pipoidea</taxon>
        <taxon>Pipidae</taxon>
        <taxon>Xenopodinae</taxon>
        <taxon>Xenopus</taxon>
        <taxon>Xenopus</taxon>
    </lineage>
</organism>
<sequence length="66" mass="7677">MTCEWRMLHPCCRATDCRYLMLKVPSFIADCVLYGCIQAAFHSLQHKLKLKCCLVYQATIIQQPKL</sequence>
<evidence type="ECO:0000313" key="2">
    <source>
        <dbReference type="Proteomes" id="UP000694892"/>
    </source>
</evidence>
<evidence type="ECO:0000313" key="1">
    <source>
        <dbReference type="EMBL" id="OCT92364.1"/>
    </source>
</evidence>
<proteinExistence type="predicted"/>
<name>A0A974DHY7_XENLA</name>
<dbReference type="EMBL" id="CM004469">
    <property type="protein sequence ID" value="OCT92364.1"/>
    <property type="molecule type" value="Genomic_DNA"/>
</dbReference>
<gene>
    <name evidence="1" type="ORF">XELAEV_18015423mg</name>
</gene>
<dbReference type="AlphaFoldDB" id="A0A974DHY7"/>